<dbReference type="PANTHER" id="PTHR35046:SF9">
    <property type="entry name" value="RNA-DIRECTED DNA POLYMERASE"/>
    <property type="match status" value="1"/>
</dbReference>
<dbReference type="OrthoDB" id="1110516at2759"/>
<dbReference type="Proteomes" id="UP000504610">
    <property type="component" value="Chromosome 1"/>
</dbReference>
<sequence length="227" mass="26714">MGDENANNGANPPTMEQIMAAMREELRAVVGELGQQINTRLNRLEQPQRRVPIRNQNPIHEDEDGEQGDDESMPSLDDDDPLQNRNPRRQDPLRHNRAREANHREHNKDIKIVPPIFTGKSDPEAYMDWEKRLEYIFECYGYGEHKKVALAAAQLTENALAWWDRTVAERRRNRFGAVTTWADMKYLLRLRYVPDYYHRDLQKRFRKLSQDVRDEVTWLGSAQTNES</sequence>
<feature type="compositionally biased region" description="Basic and acidic residues" evidence="1">
    <location>
        <begin position="88"/>
        <end position="108"/>
    </location>
</feature>
<accession>A0A9W3C3H5</accession>
<dbReference type="PANTHER" id="PTHR35046">
    <property type="entry name" value="ZINC KNUCKLE (CCHC-TYPE) FAMILY PROTEIN"/>
    <property type="match status" value="1"/>
</dbReference>
<reference evidence="3" key="1">
    <citation type="journal article" date="2019" name="Database">
        <title>The radish genome database (RadishGD): an integrated information resource for radish genomics.</title>
        <authorList>
            <person name="Yu H.J."/>
            <person name="Baek S."/>
            <person name="Lee Y.J."/>
            <person name="Cho A."/>
            <person name="Mun J.H."/>
        </authorList>
    </citation>
    <scope>NUCLEOTIDE SEQUENCE [LARGE SCALE GENOMIC DNA]</scope>
    <source>
        <strain evidence="3">cv. WK10039</strain>
    </source>
</reference>
<gene>
    <name evidence="4" type="primary">LOC130497408</name>
</gene>
<dbReference type="GeneID" id="130497408"/>
<protein>
    <submittedName>
        <fullName evidence="4">Uncharacterized protein LOC130497408</fullName>
    </submittedName>
</protein>
<name>A0A9W3C3H5_RAPSA</name>
<evidence type="ECO:0000313" key="4">
    <source>
        <dbReference type="RefSeq" id="XP_056846145.1"/>
    </source>
</evidence>
<proteinExistence type="predicted"/>
<dbReference type="InterPro" id="IPR005162">
    <property type="entry name" value="Retrotrans_gag_dom"/>
</dbReference>
<keyword evidence="3" id="KW-1185">Reference proteome</keyword>
<dbReference type="KEGG" id="rsz:130497408"/>
<reference evidence="4" key="2">
    <citation type="submission" date="2025-08" db="UniProtKB">
        <authorList>
            <consortium name="RefSeq"/>
        </authorList>
    </citation>
    <scope>IDENTIFICATION</scope>
    <source>
        <tissue evidence="4">Leaf</tissue>
    </source>
</reference>
<feature type="region of interest" description="Disordered" evidence="1">
    <location>
        <begin position="40"/>
        <end position="108"/>
    </location>
</feature>
<dbReference type="Pfam" id="PF03732">
    <property type="entry name" value="Retrotrans_gag"/>
    <property type="match status" value="1"/>
</dbReference>
<feature type="region of interest" description="Disordered" evidence="1">
    <location>
        <begin position="1"/>
        <end position="20"/>
    </location>
</feature>
<feature type="domain" description="Retrotransposon gag" evidence="2">
    <location>
        <begin position="150"/>
        <end position="212"/>
    </location>
</feature>
<evidence type="ECO:0000259" key="2">
    <source>
        <dbReference type="Pfam" id="PF03732"/>
    </source>
</evidence>
<dbReference type="RefSeq" id="XP_056846145.1">
    <property type="nucleotide sequence ID" value="XM_056990165.1"/>
</dbReference>
<evidence type="ECO:0000313" key="3">
    <source>
        <dbReference type="Proteomes" id="UP000504610"/>
    </source>
</evidence>
<feature type="compositionally biased region" description="Acidic residues" evidence="1">
    <location>
        <begin position="61"/>
        <end position="81"/>
    </location>
</feature>
<feature type="compositionally biased region" description="Polar residues" evidence="1">
    <location>
        <begin position="1"/>
        <end position="11"/>
    </location>
</feature>
<dbReference type="AlphaFoldDB" id="A0A9W3C3H5"/>
<evidence type="ECO:0000256" key="1">
    <source>
        <dbReference type="SAM" id="MobiDB-lite"/>
    </source>
</evidence>
<organism evidence="3 4">
    <name type="scientific">Raphanus sativus</name>
    <name type="common">Radish</name>
    <name type="synonym">Raphanus raphanistrum var. sativus</name>
    <dbReference type="NCBI Taxonomy" id="3726"/>
    <lineage>
        <taxon>Eukaryota</taxon>
        <taxon>Viridiplantae</taxon>
        <taxon>Streptophyta</taxon>
        <taxon>Embryophyta</taxon>
        <taxon>Tracheophyta</taxon>
        <taxon>Spermatophyta</taxon>
        <taxon>Magnoliopsida</taxon>
        <taxon>eudicotyledons</taxon>
        <taxon>Gunneridae</taxon>
        <taxon>Pentapetalae</taxon>
        <taxon>rosids</taxon>
        <taxon>malvids</taxon>
        <taxon>Brassicales</taxon>
        <taxon>Brassicaceae</taxon>
        <taxon>Brassiceae</taxon>
        <taxon>Raphanus</taxon>
    </lineage>
</organism>